<proteinExistence type="inferred from homology"/>
<dbReference type="InterPro" id="IPR057326">
    <property type="entry name" value="KR_dom"/>
</dbReference>
<dbReference type="InterPro" id="IPR020904">
    <property type="entry name" value="Sc_DH/Rdtase_CS"/>
</dbReference>
<comment type="subcellular location">
    <subcellularLocation>
        <location evidence="1">Peroxisome</location>
    </subcellularLocation>
</comment>
<keyword evidence="5" id="KW-0560">Oxidoreductase</keyword>
<dbReference type="PANTHER" id="PTHR45024:SF2">
    <property type="entry name" value="SCP2 DOMAIN-CONTAINING PROTEIN"/>
    <property type="match status" value="1"/>
</dbReference>
<dbReference type="PRINTS" id="PR00081">
    <property type="entry name" value="GDHRDH"/>
</dbReference>
<comment type="caution">
    <text evidence="10">The sequence shown here is derived from an EMBL/GenBank/DDBJ whole genome shotgun (WGS) entry which is preliminary data.</text>
</comment>
<comment type="pathway">
    <text evidence="2">Lipid metabolism; fatty acid beta-oxidation.</text>
</comment>
<evidence type="ECO:0000313" key="11">
    <source>
        <dbReference type="Proteomes" id="UP000198145"/>
    </source>
</evidence>
<dbReference type="EMBL" id="NJBA01000005">
    <property type="protein sequence ID" value="OWP50100.1"/>
    <property type="molecule type" value="Genomic_DNA"/>
</dbReference>
<dbReference type="CDD" id="cd03448">
    <property type="entry name" value="HDE_HSD"/>
    <property type="match status" value="1"/>
</dbReference>
<keyword evidence="4" id="KW-0276">Fatty acid metabolism</keyword>
<dbReference type="Pfam" id="PF01575">
    <property type="entry name" value="MaoC_dehydratas"/>
    <property type="match status" value="1"/>
</dbReference>
<keyword evidence="8" id="KW-0456">Lyase</keyword>
<evidence type="ECO:0000256" key="3">
    <source>
        <dbReference type="ARBA" id="ARBA00006484"/>
    </source>
</evidence>
<evidence type="ECO:0000256" key="1">
    <source>
        <dbReference type="ARBA" id="ARBA00004275"/>
    </source>
</evidence>
<dbReference type="InterPro" id="IPR054357">
    <property type="entry name" value="MFE-2_N"/>
</dbReference>
<dbReference type="InterPro" id="IPR036291">
    <property type="entry name" value="NAD(P)-bd_dom_sf"/>
</dbReference>
<dbReference type="UniPathway" id="UPA00659"/>
<dbReference type="PANTHER" id="PTHR45024">
    <property type="entry name" value="DEHYDROGENASES, SHORT CHAIN"/>
    <property type="match status" value="1"/>
</dbReference>
<dbReference type="Pfam" id="PF00106">
    <property type="entry name" value="adh_short"/>
    <property type="match status" value="1"/>
</dbReference>
<evidence type="ECO:0000256" key="5">
    <source>
        <dbReference type="ARBA" id="ARBA00023002"/>
    </source>
</evidence>
<reference evidence="10 11" key="1">
    <citation type="submission" date="2017-06" db="EMBL/GenBank/DDBJ databases">
        <title>Draft genome of Pseudomonas nitroreducens DF05.</title>
        <authorList>
            <person name="Iyer R."/>
        </authorList>
    </citation>
    <scope>NUCLEOTIDE SEQUENCE [LARGE SCALE GENOMIC DNA]</scope>
    <source>
        <strain evidence="10 11">DF05</strain>
    </source>
</reference>
<dbReference type="GO" id="GO:0006635">
    <property type="term" value="P:fatty acid beta-oxidation"/>
    <property type="evidence" value="ECO:0007669"/>
    <property type="project" value="UniProtKB-UniPathway"/>
</dbReference>
<evidence type="ECO:0000256" key="4">
    <source>
        <dbReference type="ARBA" id="ARBA00022832"/>
    </source>
</evidence>
<dbReference type="SUPFAM" id="SSF54637">
    <property type="entry name" value="Thioesterase/thiol ester dehydrase-isomerase"/>
    <property type="match status" value="2"/>
</dbReference>
<evidence type="ECO:0000256" key="8">
    <source>
        <dbReference type="ARBA" id="ARBA00023239"/>
    </source>
</evidence>
<dbReference type="InterPro" id="IPR002347">
    <property type="entry name" value="SDR_fam"/>
</dbReference>
<dbReference type="PROSITE" id="PS00061">
    <property type="entry name" value="ADH_SHORT"/>
    <property type="match status" value="1"/>
</dbReference>
<accession>A0A246F8U0</accession>
<keyword evidence="6" id="KW-0443">Lipid metabolism</keyword>
<feature type="domain" description="Ketoreductase" evidence="9">
    <location>
        <begin position="10"/>
        <end position="200"/>
    </location>
</feature>
<dbReference type="SUPFAM" id="SSF51735">
    <property type="entry name" value="NAD(P)-binding Rossmann-fold domains"/>
    <property type="match status" value="1"/>
</dbReference>
<gene>
    <name evidence="10" type="ORF">CEG18_16840</name>
</gene>
<dbReference type="SMART" id="SM00822">
    <property type="entry name" value="PKS_KR"/>
    <property type="match status" value="1"/>
</dbReference>
<comment type="similarity">
    <text evidence="3">Belongs to the short-chain dehydrogenases/reductases (SDR) family.</text>
</comment>
<dbReference type="GO" id="GO:0004300">
    <property type="term" value="F:enoyl-CoA hydratase activity"/>
    <property type="evidence" value="ECO:0007669"/>
    <property type="project" value="UniProtKB-ARBA"/>
</dbReference>
<sequence>MSQELRFDGKVAIVTGAGNGLGRAHALLLGSRGAKVVVNDLGVTTEGLGSSSAAADAVVAEIRALGGEAVADYHSVTEGAKIVATALEAFGTVDILINNAGVLRDTSFHKMTEEQWDLIQAVHVKGAFLLTHAVWPIMREKGYGRIVMTSSGAGIFGNFGQCNYSTAKAGLIGFANSLAIEGASKNIRVNTIAPIAASRMVIASGIFTEKMQAKLAVEDVAPLVGWLCHEDCQDSGELIEVGGGFHAKYRWERSQGRFLHTQGLSPELVRDNWERIGRFDEHAVHPASGAESFKELFERMDTPATRGGNQFIDMEVAGKAVSYLETEYDQNDAALYALAVGAAKDPLDRAELRYVNEFVGDEFRVLPTMAVLPATEVFLRAAKSGEPQLEGLNVPFGKGLHGEQYTVMYRPLPPAAKLKHRMHLKSAIDKGKSTVTVLAIETTDEHGTPLFYNEVTGFYPGVPGAGLAKVASEEVNVPPAREPDIILSDKTEVNQALLYRLCGDWNPMHVDPDYAAKAGYEKPFLHGLCTFGYLGRHVIKAFCDNDSRLFKSVRARFASIVMPGDTLETRMWRESPTRIIVEMRAVERDVVVLKNAAVELFEQVPA</sequence>
<name>A0A246F8U0_PSENT</name>
<dbReference type="GO" id="GO:0016491">
    <property type="term" value="F:oxidoreductase activity"/>
    <property type="evidence" value="ECO:0007669"/>
    <property type="project" value="UniProtKB-KW"/>
</dbReference>
<evidence type="ECO:0000256" key="6">
    <source>
        <dbReference type="ARBA" id="ARBA00023098"/>
    </source>
</evidence>
<dbReference type="Gene3D" id="3.40.50.720">
    <property type="entry name" value="NAD(P)-binding Rossmann-like Domain"/>
    <property type="match status" value="1"/>
</dbReference>
<dbReference type="AlphaFoldDB" id="A0A246F8U0"/>
<keyword evidence="7" id="KW-0576">Peroxisome</keyword>
<organism evidence="10 11">
    <name type="scientific">Pseudomonas nitroreducens</name>
    <dbReference type="NCBI Taxonomy" id="46680"/>
    <lineage>
        <taxon>Bacteria</taxon>
        <taxon>Pseudomonadati</taxon>
        <taxon>Pseudomonadota</taxon>
        <taxon>Gammaproteobacteria</taxon>
        <taxon>Pseudomonadales</taxon>
        <taxon>Pseudomonadaceae</taxon>
        <taxon>Pseudomonas</taxon>
    </lineage>
</organism>
<dbReference type="Pfam" id="PF22622">
    <property type="entry name" value="MFE-2_hydrat-2_N"/>
    <property type="match status" value="1"/>
</dbReference>
<dbReference type="PRINTS" id="PR00080">
    <property type="entry name" value="SDRFAMILY"/>
</dbReference>
<dbReference type="InterPro" id="IPR002539">
    <property type="entry name" value="MaoC-like_dom"/>
</dbReference>
<dbReference type="InterPro" id="IPR029069">
    <property type="entry name" value="HotDog_dom_sf"/>
</dbReference>
<evidence type="ECO:0000256" key="2">
    <source>
        <dbReference type="ARBA" id="ARBA00005005"/>
    </source>
</evidence>
<dbReference type="Gene3D" id="1.10.287.4290">
    <property type="match status" value="1"/>
</dbReference>
<evidence type="ECO:0000259" key="9">
    <source>
        <dbReference type="SMART" id="SM00822"/>
    </source>
</evidence>
<dbReference type="InterPro" id="IPR051687">
    <property type="entry name" value="Peroxisomal_Beta-Oxidation"/>
</dbReference>
<evidence type="ECO:0000256" key="7">
    <source>
        <dbReference type="ARBA" id="ARBA00023140"/>
    </source>
</evidence>
<evidence type="ECO:0000313" key="10">
    <source>
        <dbReference type="EMBL" id="OWP50100.1"/>
    </source>
</evidence>
<dbReference type="Gene3D" id="3.10.129.10">
    <property type="entry name" value="Hotdog Thioesterase"/>
    <property type="match status" value="1"/>
</dbReference>
<dbReference type="Proteomes" id="UP000198145">
    <property type="component" value="Unassembled WGS sequence"/>
</dbReference>
<dbReference type="CDD" id="cd05353">
    <property type="entry name" value="hydroxyacyl-CoA-like_DH_SDR_c-like"/>
    <property type="match status" value="1"/>
</dbReference>
<protein>
    <submittedName>
        <fullName evidence="10">Alcohol dehydrogenase</fullName>
    </submittedName>
</protein>